<feature type="transmembrane region" description="Helical" evidence="6">
    <location>
        <begin position="70"/>
        <end position="91"/>
    </location>
</feature>
<keyword evidence="2" id="KW-1003">Cell membrane</keyword>
<feature type="transmembrane region" description="Helical" evidence="6">
    <location>
        <begin position="181"/>
        <end position="202"/>
    </location>
</feature>
<gene>
    <name evidence="7" type="ORF">DDE23_02990</name>
</gene>
<sequence>MTAAQLAAFVLTLSAAFIVPGPAMLLALRNTLTGGLGAGIATGAGLALVAAGWTAAALAGLGALFVLVPWAFAAMKLAGALYLLWIAVQIWRDAGSPLGQGPSDGRRRWSRAFGSGLLVNLANPKSVLFSAAVLVVIFPAGLGFGDATFVVAAHFLLEILGYTLLALILSRPAARAAYLGAKLWIDRTAGAVLGALGLRLLLSR</sequence>
<dbReference type="InterPro" id="IPR001123">
    <property type="entry name" value="LeuE-type"/>
</dbReference>
<keyword evidence="8" id="KW-1185">Reference proteome</keyword>
<organism evidence="7 8">
    <name type="scientific">Pararhodobacter aggregans</name>
    <dbReference type="NCBI Taxonomy" id="404875"/>
    <lineage>
        <taxon>Bacteria</taxon>
        <taxon>Pseudomonadati</taxon>
        <taxon>Pseudomonadota</taxon>
        <taxon>Alphaproteobacteria</taxon>
        <taxon>Rhodobacterales</taxon>
        <taxon>Paracoccaceae</taxon>
        <taxon>Pararhodobacter</taxon>
    </lineage>
</organism>
<dbReference type="GO" id="GO:0015171">
    <property type="term" value="F:amino acid transmembrane transporter activity"/>
    <property type="evidence" value="ECO:0007669"/>
    <property type="project" value="TreeGrafter"/>
</dbReference>
<dbReference type="EMBL" id="QDDR01000001">
    <property type="protein sequence ID" value="PVE49384.1"/>
    <property type="molecule type" value="Genomic_DNA"/>
</dbReference>
<comment type="subcellular location">
    <subcellularLocation>
        <location evidence="1">Cell membrane</location>
        <topology evidence="1">Multi-pass membrane protein</topology>
    </subcellularLocation>
</comment>
<dbReference type="OrthoDB" id="9804822at2"/>
<feature type="transmembrane region" description="Helical" evidence="6">
    <location>
        <begin position="112"/>
        <end position="141"/>
    </location>
</feature>
<name>A0A2T7UXL9_9RHOB</name>
<dbReference type="PANTHER" id="PTHR30086:SF20">
    <property type="entry name" value="ARGININE EXPORTER PROTEIN ARGO-RELATED"/>
    <property type="match status" value="1"/>
</dbReference>
<evidence type="ECO:0000256" key="5">
    <source>
        <dbReference type="ARBA" id="ARBA00023136"/>
    </source>
</evidence>
<evidence type="ECO:0000256" key="3">
    <source>
        <dbReference type="ARBA" id="ARBA00022692"/>
    </source>
</evidence>
<evidence type="ECO:0000256" key="4">
    <source>
        <dbReference type="ARBA" id="ARBA00022989"/>
    </source>
</evidence>
<accession>A0A2T7UXL9</accession>
<dbReference type="AlphaFoldDB" id="A0A2T7UXL9"/>
<proteinExistence type="predicted"/>
<keyword evidence="5 6" id="KW-0472">Membrane</keyword>
<dbReference type="RefSeq" id="WP_107749888.1">
    <property type="nucleotide sequence ID" value="NZ_QBKF01000001.1"/>
</dbReference>
<evidence type="ECO:0000313" key="7">
    <source>
        <dbReference type="EMBL" id="PVE49384.1"/>
    </source>
</evidence>
<evidence type="ECO:0000313" key="8">
    <source>
        <dbReference type="Proteomes" id="UP000244810"/>
    </source>
</evidence>
<comment type="caution">
    <text evidence="7">The sequence shown here is derived from an EMBL/GenBank/DDBJ whole genome shotgun (WGS) entry which is preliminary data.</text>
</comment>
<dbReference type="Proteomes" id="UP000244810">
    <property type="component" value="Unassembled WGS sequence"/>
</dbReference>
<keyword evidence="3 6" id="KW-0812">Transmembrane</keyword>
<feature type="transmembrane region" description="Helical" evidence="6">
    <location>
        <begin position="147"/>
        <end position="169"/>
    </location>
</feature>
<dbReference type="GO" id="GO:0005886">
    <property type="term" value="C:plasma membrane"/>
    <property type="evidence" value="ECO:0007669"/>
    <property type="project" value="UniProtKB-SubCell"/>
</dbReference>
<reference evidence="7 8" key="1">
    <citation type="journal article" date="2011" name="Syst. Appl. Microbiol.">
        <title>Defluviimonas denitrificans gen. nov., sp. nov., and Pararhodobacter aggregans gen. nov., sp. nov., non-phototrophic Rhodobacteraceae from the biofilter of a marine aquaculture.</title>
        <authorList>
            <person name="Foesel B.U."/>
            <person name="Drake H.L."/>
            <person name="Schramm A."/>
        </authorList>
    </citation>
    <scope>NUCLEOTIDE SEQUENCE [LARGE SCALE GENOMIC DNA]</scope>
    <source>
        <strain evidence="7 8">D1-19</strain>
    </source>
</reference>
<evidence type="ECO:0000256" key="2">
    <source>
        <dbReference type="ARBA" id="ARBA00022475"/>
    </source>
</evidence>
<protein>
    <submittedName>
        <fullName evidence="7">Lysine transporter LysE</fullName>
    </submittedName>
</protein>
<dbReference type="Pfam" id="PF01810">
    <property type="entry name" value="LysE"/>
    <property type="match status" value="1"/>
</dbReference>
<dbReference type="PANTHER" id="PTHR30086">
    <property type="entry name" value="ARGININE EXPORTER PROTEIN ARGO"/>
    <property type="match status" value="1"/>
</dbReference>
<feature type="transmembrane region" description="Helical" evidence="6">
    <location>
        <begin position="40"/>
        <end position="64"/>
    </location>
</feature>
<keyword evidence="4 6" id="KW-1133">Transmembrane helix</keyword>
<evidence type="ECO:0000256" key="6">
    <source>
        <dbReference type="SAM" id="Phobius"/>
    </source>
</evidence>
<evidence type="ECO:0000256" key="1">
    <source>
        <dbReference type="ARBA" id="ARBA00004651"/>
    </source>
</evidence>
<feature type="transmembrane region" description="Helical" evidence="6">
    <location>
        <begin position="6"/>
        <end position="28"/>
    </location>
</feature>